<name>A0A241XSH3_PSEAI</name>
<evidence type="ECO:0000313" key="2">
    <source>
        <dbReference type="Proteomes" id="UP000194857"/>
    </source>
</evidence>
<accession>A0A241XSH3</accession>
<evidence type="ECO:0000313" key="1">
    <source>
        <dbReference type="EMBL" id="OTI63295.1"/>
    </source>
</evidence>
<gene>
    <name evidence="1" type="ORF">CAZ10_10725</name>
</gene>
<dbReference type="RefSeq" id="WP_086250776.1">
    <property type="nucleotide sequence ID" value="NZ_NFFZ01000004.1"/>
</dbReference>
<dbReference type="Proteomes" id="UP000194857">
    <property type="component" value="Unassembled WGS sequence"/>
</dbReference>
<comment type="caution">
    <text evidence="1">The sequence shown here is derived from an EMBL/GenBank/DDBJ whole genome shotgun (WGS) entry which is preliminary data.</text>
</comment>
<dbReference type="EMBL" id="NFFZ01000004">
    <property type="protein sequence ID" value="OTI63295.1"/>
    <property type="molecule type" value="Genomic_DNA"/>
</dbReference>
<sequence>MNTHFPGLNSFDRRALELDVDYTFAWIKSSPSVFIEELLDRIKFCARNLKKVAGIQQTKALEALAESLSFSTWHELHNHLNMANSFGSEGANDQWILKLQTALVLTIKAKPCLPLGLEQAAAMQSFASNLAEASGQTEQLVLDGVTAKLCGALTWEEVLTRSPLQTKSPLYRFVVDSHDPNDSRFVTSDACDELIEQMYELHSDFEVVSDQERVSILAWLQNALKQQPQFFEGGLMLASLLDEVGDPSALTIAEKYLGLANALVPKGFRKKILWAWQSNRFYHRLQYLGFGEQWNQKPT</sequence>
<reference evidence="1 2" key="1">
    <citation type="submission" date="2017-05" db="EMBL/GenBank/DDBJ databases">
        <authorList>
            <person name="Song R."/>
            <person name="Chenine A.L."/>
            <person name="Ruprecht R.M."/>
        </authorList>
    </citation>
    <scope>NUCLEOTIDE SEQUENCE [LARGE SCALE GENOMIC DNA]</scope>
    <source>
        <strain evidence="1 2">S567_C10_BS</strain>
    </source>
</reference>
<protein>
    <submittedName>
        <fullName evidence="1">Uncharacterized protein</fullName>
    </submittedName>
</protein>
<organism evidence="1 2">
    <name type="scientific">Pseudomonas aeruginosa</name>
    <dbReference type="NCBI Taxonomy" id="287"/>
    <lineage>
        <taxon>Bacteria</taxon>
        <taxon>Pseudomonadati</taxon>
        <taxon>Pseudomonadota</taxon>
        <taxon>Gammaproteobacteria</taxon>
        <taxon>Pseudomonadales</taxon>
        <taxon>Pseudomonadaceae</taxon>
        <taxon>Pseudomonas</taxon>
    </lineage>
</organism>
<dbReference type="AlphaFoldDB" id="A0A241XSH3"/>
<proteinExistence type="predicted"/>